<reference evidence="1 2" key="1">
    <citation type="journal article" date="2023" name="Nucleic Acids Res.">
        <title>The hologenome of Daphnia magna reveals possible DNA methylation and microbiome-mediated evolution of the host genome.</title>
        <authorList>
            <person name="Chaturvedi A."/>
            <person name="Li X."/>
            <person name="Dhandapani V."/>
            <person name="Marshall H."/>
            <person name="Kissane S."/>
            <person name="Cuenca-Cambronero M."/>
            <person name="Asole G."/>
            <person name="Calvet F."/>
            <person name="Ruiz-Romero M."/>
            <person name="Marangio P."/>
            <person name="Guigo R."/>
            <person name="Rago D."/>
            <person name="Mirbahai L."/>
            <person name="Eastwood N."/>
            <person name="Colbourne J.K."/>
            <person name="Zhou J."/>
            <person name="Mallon E."/>
            <person name="Orsini L."/>
        </authorList>
    </citation>
    <scope>NUCLEOTIDE SEQUENCE [LARGE SCALE GENOMIC DNA]</scope>
    <source>
        <strain evidence="1">LRV0_1</strain>
    </source>
</reference>
<gene>
    <name evidence="1" type="ORF">OUZ56_002327</name>
</gene>
<accession>A0ABR0A5M3</accession>
<name>A0ABR0A5M3_9CRUS</name>
<sequence>MEYSLEISASTTYFTYTRIEHLRIACEKKKPLRERDLHCFLQNKKRKNRGKKKQAVDLLSKTVTVAAEDGIHLVCRGFAGCAFSLLLSYFYQENRKRKQHEGRTVWPTIGSVSL</sequence>
<keyword evidence="2" id="KW-1185">Reference proteome</keyword>
<evidence type="ECO:0000313" key="1">
    <source>
        <dbReference type="EMBL" id="KAK4020339.1"/>
    </source>
</evidence>
<evidence type="ECO:0000313" key="2">
    <source>
        <dbReference type="Proteomes" id="UP001234178"/>
    </source>
</evidence>
<proteinExistence type="predicted"/>
<comment type="caution">
    <text evidence="1">The sequence shown here is derived from an EMBL/GenBank/DDBJ whole genome shotgun (WGS) entry which is preliminary data.</text>
</comment>
<dbReference type="Proteomes" id="UP001234178">
    <property type="component" value="Unassembled WGS sequence"/>
</dbReference>
<protein>
    <submittedName>
        <fullName evidence="1">Uncharacterized protein</fullName>
    </submittedName>
</protein>
<organism evidence="1 2">
    <name type="scientific">Daphnia magna</name>
    <dbReference type="NCBI Taxonomy" id="35525"/>
    <lineage>
        <taxon>Eukaryota</taxon>
        <taxon>Metazoa</taxon>
        <taxon>Ecdysozoa</taxon>
        <taxon>Arthropoda</taxon>
        <taxon>Crustacea</taxon>
        <taxon>Branchiopoda</taxon>
        <taxon>Diplostraca</taxon>
        <taxon>Cladocera</taxon>
        <taxon>Anomopoda</taxon>
        <taxon>Daphniidae</taxon>
        <taxon>Daphnia</taxon>
    </lineage>
</organism>
<dbReference type="EMBL" id="JAOYFB010000036">
    <property type="protein sequence ID" value="KAK4020339.1"/>
    <property type="molecule type" value="Genomic_DNA"/>
</dbReference>